<dbReference type="AlphaFoldDB" id="A0A2N8ZKY1"/>
<dbReference type="EMBL" id="LT960612">
    <property type="protein sequence ID" value="SON52542.1"/>
    <property type="molecule type" value="Genomic_DNA"/>
</dbReference>
<dbReference type="Proteomes" id="UP000235828">
    <property type="component" value="Chromosome B"/>
</dbReference>
<sequence>MILCCVFSECVTQIKRLQLVARLFHQDGNKMKVLVQYIQAGKYKDQAWEALTIKVKGEVQAVTPSYAVRLIEQNKAILVTSEDEDIIIHA</sequence>
<proteinExistence type="predicted"/>
<dbReference type="KEGG" id="vta:B0931"/>
<evidence type="ECO:0008006" key="3">
    <source>
        <dbReference type="Google" id="ProtNLM"/>
    </source>
</evidence>
<keyword evidence="2" id="KW-1185">Reference proteome</keyword>
<accession>A0A2N8ZKY1</accession>
<organism evidence="1 2">
    <name type="scientific">Vibrio tapetis subsp. tapetis</name>
    <dbReference type="NCBI Taxonomy" id="1671868"/>
    <lineage>
        <taxon>Bacteria</taxon>
        <taxon>Pseudomonadati</taxon>
        <taxon>Pseudomonadota</taxon>
        <taxon>Gammaproteobacteria</taxon>
        <taxon>Vibrionales</taxon>
        <taxon>Vibrionaceae</taxon>
        <taxon>Vibrio</taxon>
    </lineage>
</organism>
<name>A0A2N8ZKY1_9VIBR</name>
<evidence type="ECO:0000313" key="2">
    <source>
        <dbReference type="Proteomes" id="UP000235828"/>
    </source>
</evidence>
<gene>
    <name evidence="1" type="ORF">VTAP4600_B0931</name>
</gene>
<evidence type="ECO:0000313" key="1">
    <source>
        <dbReference type="EMBL" id="SON52542.1"/>
    </source>
</evidence>
<protein>
    <recommendedName>
        <fullName evidence="3">C factor cell-cell signaling protein</fullName>
    </recommendedName>
</protein>
<reference evidence="1 2" key="1">
    <citation type="submission" date="2017-10" db="EMBL/GenBank/DDBJ databases">
        <authorList>
            <person name="Banno H."/>
            <person name="Chua N.-H."/>
        </authorList>
    </citation>
    <scope>NUCLEOTIDE SEQUENCE [LARGE SCALE GENOMIC DNA]</scope>
    <source>
        <strain evidence="1">Vibrio tapetis CECT4600</strain>
    </source>
</reference>